<feature type="non-terminal residue" evidence="2">
    <location>
        <position position="1"/>
    </location>
</feature>
<keyword evidence="3" id="KW-1185">Reference proteome</keyword>
<feature type="compositionally biased region" description="Pro residues" evidence="1">
    <location>
        <begin position="96"/>
        <end position="105"/>
    </location>
</feature>
<feature type="region of interest" description="Disordered" evidence="1">
    <location>
        <begin position="75"/>
        <end position="141"/>
    </location>
</feature>
<evidence type="ECO:0000256" key="1">
    <source>
        <dbReference type="SAM" id="MobiDB-lite"/>
    </source>
</evidence>
<dbReference type="EMBL" id="JAHYIQ010000008">
    <property type="protein sequence ID" value="KAK1129374.1"/>
    <property type="molecule type" value="Genomic_DNA"/>
</dbReference>
<dbReference type="AlphaFoldDB" id="A0AA40KQT8"/>
<accession>A0AA40KQT8</accession>
<organism evidence="2 3">
    <name type="scientific">Melipona bicolor</name>
    <dbReference type="NCBI Taxonomy" id="60889"/>
    <lineage>
        <taxon>Eukaryota</taxon>
        <taxon>Metazoa</taxon>
        <taxon>Ecdysozoa</taxon>
        <taxon>Arthropoda</taxon>
        <taxon>Hexapoda</taxon>
        <taxon>Insecta</taxon>
        <taxon>Pterygota</taxon>
        <taxon>Neoptera</taxon>
        <taxon>Endopterygota</taxon>
        <taxon>Hymenoptera</taxon>
        <taxon>Apocrita</taxon>
        <taxon>Aculeata</taxon>
        <taxon>Apoidea</taxon>
        <taxon>Anthophila</taxon>
        <taxon>Apidae</taxon>
        <taxon>Melipona</taxon>
    </lineage>
</organism>
<evidence type="ECO:0000313" key="2">
    <source>
        <dbReference type="EMBL" id="KAK1129374.1"/>
    </source>
</evidence>
<feature type="compositionally biased region" description="Gly residues" evidence="1">
    <location>
        <begin position="48"/>
        <end position="62"/>
    </location>
</feature>
<feature type="region of interest" description="Disordered" evidence="1">
    <location>
        <begin position="42"/>
        <end position="63"/>
    </location>
</feature>
<comment type="caution">
    <text evidence="2">The sequence shown here is derived from an EMBL/GenBank/DDBJ whole genome shotgun (WGS) entry which is preliminary data.</text>
</comment>
<sequence length="157" mass="17066">RPFLRYSAEKKFLVRRKCRRWNKGYGGEVFERFQRVNIPEDPSAGVVVGRGGGGGVDDGGGRIVRTELEGPRVRQSALMRGPSGGEGLGQLVTAPPSLPPPPYLPAPSASDSTGEASQQRGDRSRHACERACSMPAERKRDEVSERVAAFTSVRRFA</sequence>
<gene>
    <name evidence="2" type="ORF">K0M31_019108</name>
</gene>
<proteinExistence type="predicted"/>
<feature type="compositionally biased region" description="Basic and acidic residues" evidence="1">
    <location>
        <begin position="120"/>
        <end position="129"/>
    </location>
</feature>
<name>A0AA40KQT8_9HYME</name>
<reference evidence="2" key="1">
    <citation type="submission" date="2021-10" db="EMBL/GenBank/DDBJ databases">
        <title>Melipona bicolor Genome sequencing and assembly.</title>
        <authorList>
            <person name="Araujo N.S."/>
            <person name="Arias M.C."/>
        </authorList>
    </citation>
    <scope>NUCLEOTIDE SEQUENCE</scope>
    <source>
        <strain evidence="2">USP_2M_L1-L4_2017</strain>
        <tissue evidence="2">Whole body</tissue>
    </source>
</reference>
<protein>
    <submittedName>
        <fullName evidence="2">Uncharacterized protein</fullName>
    </submittedName>
</protein>
<dbReference type="Proteomes" id="UP001177670">
    <property type="component" value="Unassembled WGS sequence"/>
</dbReference>
<evidence type="ECO:0000313" key="3">
    <source>
        <dbReference type="Proteomes" id="UP001177670"/>
    </source>
</evidence>